<dbReference type="PRINTS" id="PR00420">
    <property type="entry name" value="RNGMNOXGNASE"/>
</dbReference>
<dbReference type="GO" id="GO:0071949">
    <property type="term" value="F:FAD binding"/>
    <property type="evidence" value="ECO:0007669"/>
    <property type="project" value="InterPro"/>
</dbReference>
<dbReference type="AlphaFoldDB" id="A0A5R9FYU4"/>
<evidence type="ECO:0000313" key="3">
    <source>
        <dbReference type="Proteomes" id="UP000309676"/>
    </source>
</evidence>
<gene>
    <name evidence="2" type="ORF">FE782_29495</name>
</gene>
<dbReference type="InterPro" id="IPR036188">
    <property type="entry name" value="FAD/NAD-bd_sf"/>
</dbReference>
<keyword evidence="2" id="KW-0560">Oxidoreductase</keyword>
<reference evidence="2 3" key="1">
    <citation type="submission" date="2019-05" db="EMBL/GenBank/DDBJ databases">
        <authorList>
            <person name="Narsing Rao M.P."/>
            <person name="Li W.J."/>
        </authorList>
    </citation>
    <scope>NUCLEOTIDE SEQUENCE [LARGE SCALE GENOMIC DNA]</scope>
    <source>
        <strain evidence="2 3">SYSU_K30003</strain>
    </source>
</reference>
<dbReference type="PANTHER" id="PTHR42685">
    <property type="entry name" value="GERANYLGERANYL DIPHOSPHATE REDUCTASE"/>
    <property type="match status" value="1"/>
</dbReference>
<dbReference type="Pfam" id="PF01494">
    <property type="entry name" value="FAD_binding_3"/>
    <property type="match status" value="1"/>
</dbReference>
<keyword evidence="3" id="KW-1185">Reference proteome</keyword>
<proteinExistence type="predicted"/>
<evidence type="ECO:0000259" key="1">
    <source>
        <dbReference type="Pfam" id="PF01494"/>
    </source>
</evidence>
<dbReference type="InterPro" id="IPR050407">
    <property type="entry name" value="Geranylgeranyl_reductase"/>
</dbReference>
<sequence>MKTQYDVIVVGARVAGSALAYELSKAGFEVLLLDRSTFPSDILSTHNFFNNSIGMLREMGVLDKLLATGTPTYRRAKLQIGGAAIDGDFPEANGETFCMSIRRTYLDHILFEHAAAQPGVHAMQGFRVTELLKDGDAVRGVVGVRRDGGVERFEARFVVGADGRRSAVRDLAGSRCDIRVPTDYASYVGYFSGFTQSGERHVEMYKTDDTIVIAFPTSDSLYVIGVMFPLARKAWIDRMREAPEESFRAAVDAGLPATDFPARLREAALAEPIKGLLGYDNDWYAGMGDGWALVGDALMFKDPAVGQGLHDALYGARALAATLSSVDKAEWGPRWGEMAARYEGAMKSKLSGLFYLGCKFSQVAPVTPEDEMVNGLIGSDPQATRTFLGLYNYMSGPEDVEREVGRLMAERSIS</sequence>
<dbReference type="OrthoDB" id="9806565at2"/>
<dbReference type="SUPFAM" id="SSF51905">
    <property type="entry name" value="FAD/NAD(P)-binding domain"/>
    <property type="match status" value="1"/>
</dbReference>
<protein>
    <submittedName>
        <fullName evidence="2">FAD-dependent monooxygenase</fullName>
    </submittedName>
</protein>
<dbReference type="GO" id="GO:0004497">
    <property type="term" value="F:monooxygenase activity"/>
    <property type="evidence" value="ECO:0007669"/>
    <property type="project" value="UniProtKB-KW"/>
</dbReference>
<feature type="domain" description="FAD-binding" evidence="1">
    <location>
        <begin position="5"/>
        <end position="326"/>
    </location>
</feature>
<dbReference type="InterPro" id="IPR002938">
    <property type="entry name" value="FAD-bd"/>
</dbReference>
<dbReference type="Proteomes" id="UP000309676">
    <property type="component" value="Unassembled WGS sequence"/>
</dbReference>
<evidence type="ECO:0000313" key="2">
    <source>
        <dbReference type="EMBL" id="TLS48671.1"/>
    </source>
</evidence>
<name>A0A5R9FYU4_9BACL</name>
<dbReference type="Gene3D" id="3.50.50.60">
    <property type="entry name" value="FAD/NAD(P)-binding domain"/>
    <property type="match status" value="1"/>
</dbReference>
<dbReference type="EMBL" id="VCIW01000031">
    <property type="protein sequence ID" value="TLS48671.1"/>
    <property type="molecule type" value="Genomic_DNA"/>
</dbReference>
<organism evidence="2 3">
    <name type="scientific">Paenibacillus antri</name>
    <dbReference type="NCBI Taxonomy" id="2582848"/>
    <lineage>
        <taxon>Bacteria</taxon>
        <taxon>Bacillati</taxon>
        <taxon>Bacillota</taxon>
        <taxon>Bacilli</taxon>
        <taxon>Bacillales</taxon>
        <taxon>Paenibacillaceae</taxon>
        <taxon>Paenibacillus</taxon>
    </lineage>
</organism>
<keyword evidence="2" id="KW-0503">Monooxygenase</keyword>
<comment type="caution">
    <text evidence="2">The sequence shown here is derived from an EMBL/GenBank/DDBJ whole genome shotgun (WGS) entry which is preliminary data.</text>
</comment>
<dbReference type="RefSeq" id="WP_138197941.1">
    <property type="nucleotide sequence ID" value="NZ_VCIW01000031.1"/>
</dbReference>
<accession>A0A5R9FYU4</accession>
<dbReference type="PANTHER" id="PTHR42685:SF22">
    <property type="entry name" value="CONDITIONED MEDIUM FACTOR RECEPTOR 1"/>
    <property type="match status" value="1"/>
</dbReference>